<dbReference type="EMBL" id="VUNB01000001">
    <property type="protein sequence ID" value="MST68231.1"/>
    <property type="molecule type" value="Genomic_DNA"/>
</dbReference>
<keyword evidence="5" id="KW-0645">Protease</keyword>
<dbReference type="SUPFAM" id="SSF52317">
    <property type="entry name" value="Class I glutamine amidotransferase-like"/>
    <property type="match status" value="1"/>
</dbReference>
<dbReference type="RefSeq" id="WP_154571702.1">
    <property type="nucleotide sequence ID" value="NZ_VUNB01000001.1"/>
</dbReference>
<dbReference type="CDD" id="cd07062">
    <property type="entry name" value="Peptidase_S66_mccF_like"/>
    <property type="match status" value="1"/>
</dbReference>
<accession>A0A6A8M5L8</accession>
<gene>
    <name evidence="5" type="ORF">FYJ66_01230</name>
</gene>
<comment type="similarity">
    <text evidence="1">Belongs to the peptidase S66 family.</text>
</comment>
<keyword evidence="5" id="KW-0121">Carboxypeptidase</keyword>
<dbReference type="InterPro" id="IPR040921">
    <property type="entry name" value="Peptidase_S66C"/>
</dbReference>
<dbReference type="PIRSF" id="PIRSF028757">
    <property type="entry name" value="LD-carboxypeptidase"/>
    <property type="match status" value="1"/>
</dbReference>
<evidence type="ECO:0000259" key="4">
    <source>
        <dbReference type="Pfam" id="PF17676"/>
    </source>
</evidence>
<dbReference type="InterPro" id="IPR029062">
    <property type="entry name" value="Class_I_gatase-like"/>
</dbReference>
<dbReference type="InterPro" id="IPR003507">
    <property type="entry name" value="S66_fam"/>
</dbReference>
<feature type="domain" description="LD-carboxypeptidase C-terminal" evidence="4">
    <location>
        <begin position="219"/>
        <end position="337"/>
    </location>
</feature>
<organism evidence="5">
    <name type="scientific">Baileyella intestinalis</name>
    <dbReference type="NCBI Taxonomy" id="2606709"/>
    <lineage>
        <taxon>Bacteria</taxon>
        <taxon>Bacillati</taxon>
        <taxon>Bacillota</taxon>
        <taxon>Clostridia</taxon>
        <taxon>Peptostreptococcales</taxon>
        <taxon>Anaerovoracaceae</taxon>
        <taxon>Baileyella</taxon>
    </lineage>
</organism>
<dbReference type="Pfam" id="PF02016">
    <property type="entry name" value="Peptidase_S66"/>
    <property type="match status" value="1"/>
</dbReference>
<dbReference type="InterPro" id="IPR027478">
    <property type="entry name" value="LdcA_N"/>
</dbReference>
<name>A0A6A8M5L8_9FIRM</name>
<dbReference type="InterPro" id="IPR040449">
    <property type="entry name" value="Peptidase_S66_N"/>
</dbReference>
<evidence type="ECO:0000313" key="5">
    <source>
        <dbReference type="EMBL" id="MST68231.1"/>
    </source>
</evidence>
<evidence type="ECO:0000256" key="2">
    <source>
        <dbReference type="ARBA" id="ARBA00022801"/>
    </source>
</evidence>
<dbReference type="Pfam" id="PF17676">
    <property type="entry name" value="Peptidase_S66C"/>
    <property type="match status" value="1"/>
</dbReference>
<feature type="domain" description="LD-carboxypeptidase N-terminal" evidence="3">
    <location>
        <begin position="13"/>
        <end position="130"/>
    </location>
</feature>
<dbReference type="PANTHER" id="PTHR30237:SF5">
    <property type="entry name" value="CARBOXYPEPTIDASE VC_A0337-RELATED"/>
    <property type="match status" value="1"/>
</dbReference>
<dbReference type="Gene3D" id="3.50.30.60">
    <property type="entry name" value="LD-carboxypeptidase A C-terminal domain-like"/>
    <property type="match status" value="1"/>
</dbReference>
<keyword evidence="2" id="KW-0378">Hydrolase</keyword>
<dbReference type="InterPro" id="IPR027461">
    <property type="entry name" value="Carboxypeptidase_A_C_sf"/>
</dbReference>
<dbReference type="AlphaFoldDB" id="A0A6A8M5L8"/>
<evidence type="ECO:0000259" key="3">
    <source>
        <dbReference type="Pfam" id="PF02016"/>
    </source>
</evidence>
<protein>
    <submittedName>
        <fullName evidence="5">LD-carboxypeptidase</fullName>
    </submittedName>
</protein>
<comment type="caution">
    <text evidence="5">The sequence shown here is derived from an EMBL/GenBank/DDBJ whole genome shotgun (WGS) entry which is preliminary data.</text>
</comment>
<dbReference type="GO" id="GO:0004180">
    <property type="term" value="F:carboxypeptidase activity"/>
    <property type="evidence" value="ECO:0007669"/>
    <property type="project" value="UniProtKB-KW"/>
</dbReference>
<reference evidence="5" key="1">
    <citation type="submission" date="2019-09" db="EMBL/GenBank/DDBJ databases">
        <title>In-depth cultivation of the pig gut microbiome towards novel bacterial diversity and tailored functional studies.</title>
        <authorList>
            <person name="Wylensek D."/>
            <person name="Hitch T.C.A."/>
            <person name="Clavel T."/>
        </authorList>
    </citation>
    <scope>NUCLEOTIDE SEQUENCE</scope>
    <source>
        <strain evidence="5">RF-744-FAT-WT-3</strain>
    </source>
</reference>
<dbReference type="PANTHER" id="PTHR30237">
    <property type="entry name" value="MURAMOYLTETRAPEPTIDE CARBOXYPEPTIDASE"/>
    <property type="match status" value="1"/>
</dbReference>
<evidence type="ECO:0000256" key="1">
    <source>
        <dbReference type="ARBA" id="ARBA00010233"/>
    </source>
</evidence>
<sequence>MIYPDFPGEGDTIGICAPSAGVGRKLESFDRSISFLRKKGFHIIETNSVRQDDIRSARAHVRGSEFNQLVADKSVKAVISASGGEYNNEMLPYIDEKLLAENPKWITGASDPTNILYYVTTKLDIATMYGFNAGTFDWEPVHPFQENAVRILKGELIKQNSFEMYQGSRSFDSDEVILDSPVRWRLLRPGKNSLSMAGKTVIPAGSDLLTESDEEFSVTGRLIGGCSDCILNLIGTPFDGTKEFLERYRDEQIIWYLDDFAMDGPSLLRFLTQMEYCGYLRNAAAIIIGRVMFPGMSSDDDYLMELSQHLSVPVVFNADLGHVKPCFTMINGAHATVTVEDGRGSLEMVLD</sequence>
<dbReference type="SUPFAM" id="SSF141986">
    <property type="entry name" value="LD-carboxypeptidase A C-terminal domain-like"/>
    <property type="match status" value="1"/>
</dbReference>
<dbReference type="Gene3D" id="3.40.50.10740">
    <property type="entry name" value="Class I glutamine amidotransferase-like"/>
    <property type="match status" value="1"/>
</dbReference>
<proteinExistence type="inferred from homology"/>